<accession>H1Y8L0</accession>
<name>H1Y8L0_9SPHI</name>
<evidence type="ECO:0000313" key="2">
    <source>
        <dbReference type="Proteomes" id="UP000002774"/>
    </source>
</evidence>
<gene>
    <name evidence="1" type="ORF">Mucpa_2770</name>
</gene>
<dbReference type="EMBL" id="CM001403">
    <property type="protein sequence ID" value="EHQ26882.1"/>
    <property type="molecule type" value="Genomic_DNA"/>
</dbReference>
<dbReference type="Proteomes" id="UP000002774">
    <property type="component" value="Chromosome"/>
</dbReference>
<sequence>MQKLVKSYIKGKISMVKSGKIPIIEKLFGLQ</sequence>
<dbReference type="AlphaFoldDB" id="H1Y8L0"/>
<reference evidence="1" key="1">
    <citation type="submission" date="2011-09" db="EMBL/GenBank/DDBJ databases">
        <title>The permanent draft genome of Mucilaginibacter paludis DSM 18603.</title>
        <authorList>
            <consortium name="US DOE Joint Genome Institute (JGI-PGF)"/>
            <person name="Lucas S."/>
            <person name="Han J."/>
            <person name="Lapidus A."/>
            <person name="Bruce D."/>
            <person name="Goodwin L."/>
            <person name="Pitluck S."/>
            <person name="Peters L."/>
            <person name="Kyrpides N."/>
            <person name="Mavromatis K."/>
            <person name="Ivanova N."/>
            <person name="Mikhailova N."/>
            <person name="Held B."/>
            <person name="Detter J.C."/>
            <person name="Tapia R."/>
            <person name="Han C."/>
            <person name="Land M."/>
            <person name="Hauser L."/>
            <person name="Markowitz V."/>
            <person name="Cheng J.-F."/>
            <person name="Hugenholtz P."/>
            <person name="Woyke T."/>
            <person name="Wu D."/>
            <person name="Tindall B."/>
            <person name="Brambilla E."/>
            <person name="Klenk H.-P."/>
            <person name="Eisen J.A."/>
        </authorList>
    </citation>
    <scope>NUCLEOTIDE SEQUENCE [LARGE SCALE GENOMIC DNA]</scope>
    <source>
        <strain evidence="1">DSM 18603</strain>
    </source>
</reference>
<evidence type="ECO:0000313" key="1">
    <source>
        <dbReference type="EMBL" id="EHQ26882.1"/>
    </source>
</evidence>
<organism evidence="1 2">
    <name type="scientific">Mucilaginibacter paludis DSM 18603</name>
    <dbReference type="NCBI Taxonomy" id="714943"/>
    <lineage>
        <taxon>Bacteria</taxon>
        <taxon>Pseudomonadati</taxon>
        <taxon>Bacteroidota</taxon>
        <taxon>Sphingobacteriia</taxon>
        <taxon>Sphingobacteriales</taxon>
        <taxon>Sphingobacteriaceae</taxon>
        <taxon>Mucilaginibacter</taxon>
    </lineage>
</organism>
<protein>
    <submittedName>
        <fullName evidence="1">Uncharacterized protein</fullName>
    </submittedName>
</protein>
<proteinExistence type="predicted"/>
<dbReference type="HOGENOM" id="CLU_3397459_0_0_10"/>
<keyword evidence="2" id="KW-1185">Reference proteome</keyword>